<feature type="compositionally biased region" description="Low complexity" evidence="1">
    <location>
        <begin position="637"/>
        <end position="649"/>
    </location>
</feature>
<feature type="compositionally biased region" description="Polar residues" evidence="1">
    <location>
        <begin position="185"/>
        <end position="200"/>
    </location>
</feature>
<feature type="region of interest" description="Disordered" evidence="1">
    <location>
        <begin position="637"/>
        <end position="657"/>
    </location>
</feature>
<accession>A0A8H3ZUE7</accession>
<dbReference type="AlphaFoldDB" id="A0A8H3ZUE7"/>
<dbReference type="Pfam" id="PF26113">
    <property type="entry name" value="GH16_XgeA"/>
    <property type="match status" value="1"/>
</dbReference>
<dbReference type="PANTHER" id="PTHR10963">
    <property type="entry name" value="GLYCOSYL HYDROLASE-RELATED"/>
    <property type="match status" value="1"/>
</dbReference>
<feature type="signal peptide" evidence="2">
    <location>
        <begin position="1"/>
        <end position="21"/>
    </location>
</feature>
<feature type="compositionally biased region" description="Low complexity" evidence="1">
    <location>
        <begin position="567"/>
        <end position="600"/>
    </location>
</feature>
<evidence type="ECO:0000313" key="4">
    <source>
        <dbReference type="EMBL" id="KAF0326786.1"/>
    </source>
</evidence>
<feature type="region of interest" description="Disordered" evidence="1">
    <location>
        <begin position="717"/>
        <end position="757"/>
    </location>
</feature>
<evidence type="ECO:0000256" key="2">
    <source>
        <dbReference type="SAM" id="SignalP"/>
    </source>
</evidence>
<dbReference type="PROSITE" id="PS51762">
    <property type="entry name" value="GH16_2"/>
    <property type="match status" value="1"/>
</dbReference>
<dbReference type="InterPro" id="IPR050546">
    <property type="entry name" value="Glycosyl_Hydrlase_16"/>
</dbReference>
<dbReference type="PANTHER" id="PTHR10963:SF24">
    <property type="entry name" value="GLYCOSIDASE C21B10.07-RELATED"/>
    <property type="match status" value="1"/>
</dbReference>
<proteinExistence type="predicted"/>
<dbReference type="OrthoDB" id="192832at2759"/>
<gene>
    <name evidence="4" type="ORF">GQ607_005844</name>
</gene>
<feature type="chain" id="PRO_5034455836" description="GH16 domain-containing protein" evidence="2">
    <location>
        <begin position="22"/>
        <end position="818"/>
    </location>
</feature>
<dbReference type="SUPFAM" id="SSF49899">
    <property type="entry name" value="Concanavalin A-like lectins/glucanases"/>
    <property type="match status" value="1"/>
</dbReference>
<evidence type="ECO:0000313" key="5">
    <source>
        <dbReference type="Proteomes" id="UP000434172"/>
    </source>
</evidence>
<dbReference type="Gene3D" id="2.60.120.200">
    <property type="match status" value="1"/>
</dbReference>
<evidence type="ECO:0000256" key="1">
    <source>
        <dbReference type="SAM" id="MobiDB-lite"/>
    </source>
</evidence>
<organism evidence="4 5">
    <name type="scientific">Colletotrichum asianum</name>
    <dbReference type="NCBI Taxonomy" id="702518"/>
    <lineage>
        <taxon>Eukaryota</taxon>
        <taxon>Fungi</taxon>
        <taxon>Dikarya</taxon>
        <taxon>Ascomycota</taxon>
        <taxon>Pezizomycotina</taxon>
        <taxon>Sordariomycetes</taxon>
        <taxon>Hypocreomycetidae</taxon>
        <taxon>Glomerellales</taxon>
        <taxon>Glomerellaceae</taxon>
        <taxon>Colletotrichum</taxon>
        <taxon>Colletotrichum gloeosporioides species complex</taxon>
    </lineage>
</organism>
<dbReference type="CDD" id="cd02181">
    <property type="entry name" value="GH16_fungal_Lam16A_glucanase"/>
    <property type="match status" value="1"/>
</dbReference>
<keyword evidence="2" id="KW-0732">Signal</keyword>
<name>A0A8H3ZUE7_9PEZI</name>
<dbReference type="EMBL" id="WOWK01000027">
    <property type="protein sequence ID" value="KAF0326786.1"/>
    <property type="molecule type" value="Genomic_DNA"/>
</dbReference>
<sequence length="818" mass="82207">MAPSLVTIGTAALALAGDVAAKKFSLADTYDSTNFFSKFTFFESNYNTSNYNDVDPTSGYINYRSQADAQALGLASTAGGEIYLGLDAKSITQFPGVGRSSVRLESKEVYNKALIVARFSHLPKPVCGAWPAFWSYGSPWPTKGELDWFEGWNLNKVNKPAAHTYKSSEQGQCLISSTGQTAQVDTPNCDQEAPNQYSNQGCTTSTTSSGPYGSSDGGVYAVEWTDDYIKFFSWRWGSVPDNVNSDSPDTAAWGTPSMLIANDACNINSHFKDQRLVINIGMCGVLAGNDGVWGSECKAATGHAVCSTYAATNPSAFSDTYFKVKDIRIFKEGGQTSSTVSSSASSTASSSASSSASASASASQSSSASASASSLSATDSASASATASASVSGSASAQVSGSASSAAASGSASASGSAAASGSAVASGSASSDIASASASASASSQASGSGSSGASVSSAAASASGSVTDAGTGPVSGTASAFSTITNNWNQTSIIPAPTPVVSSSSVVQLTTSTVFTTQVSTVTSCAPTVTNCPVGAVVTKTIALYTTVCPVTAVVKTTSAKGNGKASTKANKSNTTKATTKVNKNTTKPTTKTTPPGVRTTVLTKTYTITKCPSSVTNCPIGSVTTKVTTKVITPTPKTTPKTTTKPANGGSNNKVSTKVYTTTYTITKCPASVPNCPIGSVTTRTVTKVTTPGVPATPKTTPATKVTKVITVSTTPAKTTGGSNTNKSNNSNNGGGINTNKGNNGNTYSNSTTTVTKSSTVSSAKASGTAPGASTTVCSGASCPATTKPVITNNAVQAGISFALMAVGAFAVFVL</sequence>
<feature type="region of interest" description="Disordered" evidence="1">
    <location>
        <begin position="185"/>
        <end position="212"/>
    </location>
</feature>
<dbReference type="InterPro" id="IPR000757">
    <property type="entry name" value="Beta-glucanase-like"/>
</dbReference>
<protein>
    <recommendedName>
        <fullName evidence="3">GH16 domain-containing protein</fullName>
    </recommendedName>
</protein>
<keyword evidence="5" id="KW-1185">Reference proteome</keyword>
<feature type="region of interest" description="Disordered" evidence="1">
    <location>
        <begin position="562"/>
        <end position="600"/>
    </location>
</feature>
<dbReference type="InterPro" id="IPR013320">
    <property type="entry name" value="ConA-like_dom_sf"/>
</dbReference>
<dbReference type="GO" id="GO:0009251">
    <property type="term" value="P:glucan catabolic process"/>
    <property type="evidence" value="ECO:0007669"/>
    <property type="project" value="TreeGrafter"/>
</dbReference>
<comment type="caution">
    <text evidence="4">The sequence shown here is derived from an EMBL/GenBank/DDBJ whole genome shotgun (WGS) entry which is preliminary data.</text>
</comment>
<reference evidence="4 5" key="1">
    <citation type="submission" date="2019-12" db="EMBL/GenBank/DDBJ databases">
        <title>A genome sequence resource for the geographically widespread anthracnose pathogen Colletotrichum asianum.</title>
        <authorList>
            <person name="Meng Y."/>
        </authorList>
    </citation>
    <scope>NUCLEOTIDE SEQUENCE [LARGE SCALE GENOMIC DNA]</scope>
    <source>
        <strain evidence="4 5">ICMP 18580</strain>
    </source>
</reference>
<evidence type="ECO:0000259" key="3">
    <source>
        <dbReference type="PROSITE" id="PS51762"/>
    </source>
</evidence>
<dbReference type="GO" id="GO:0004553">
    <property type="term" value="F:hydrolase activity, hydrolyzing O-glycosyl compounds"/>
    <property type="evidence" value="ECO:0007669"/>
    <property type="project" value="InterPro"/>
</dbReference>
<feature type="domain" description="GH16" evidence="3">
    <location>
        <begin position="30"/>
        <end position="335"/>
    </location>
</feature>
<feature type="compositionally biased region" description="Low complexity" evidence="1">
    <location>
        <begin position="201"/>
        <end position="212"/>
    </location>
</feature>
<dbReference type="Proteomes" id="UP000434172">
    <property type="component" value="Unassembled WGS sequence"/>
</dbReference>